<name>A0A2X0XT57_9BACI</name>
<proteinExistence type="predicted"/>
<evidence type="ECO:0000313" key="2">
    <source>
        <dbReference type="Proteomes" id="UP000251431"/>
    </source>
</evidence>
<sequence>MMTTNFSTMQYLMSRKSSSKYYGLTRQMGKEVKATSKENQEKINNVNKILEESKTSKLSSKQIETLKSAVKQGLLGSSSNHLSPLGMYNYKKSISSSNSNLHSTLRAYQNSI</sequence>
<dbReference type="AlphaFoldDB" id="A0A2X0XT57"/>
<organism evidence="1 2">
    <name type="scientific">Lysinibacillus capsici</name>
    <dbReference type="NCBI Taxonomy" id="2115968"/>
    <lineage>
        <taxon>Bacteria</taxon>
        <taxon>Bacillati</taxon>
        <taxon>Bacillota</taxon>
        <taxon>Bacilli</taxon>
        <taxon>Bacillales</taxon>
        <taxon>Bacillaceae</taxon>
        <taxon>Lysinibacillus</taxon>
    </lineage>
</organism>
<reference evidence="1 2" key="1">
    <citation type="submission" date="2018-06" db="EMBL/GenBank/DDBJ databases">
        <authorList>
            <consortium name="Pathogen Informatics"/>
            <person name="Doyle S."/>
        </authorList>
    </citation>
    <scope>NUCLEOTIDE SEQUENCE [LARGE SCALE GENOMIC DNA]</scope>
    <source>
        <strain evidence="1 2">NCTC7582</strain>
    </source>
</reference>
<evidence type="ECO:0000313" key="1">
    <source>
        <dbReference type="EMBL" id="SPU00936.1"/>
    </source>
</evidence>
<dbReference type="EMBL" id="UAQE01000001">
    <property type="protein sequence ID" value="SPU00936.1"/>
    <property type="molecule type" value="Genomic_DNA"/>
</dbReference>
<gene>
    <name evidence="1" type="ORF">NCTC7582_03736</name>
</gene>
<accession>A0A2X0XT57</accession>
<protein>
    <submittedName>
        <fullName evidence="1">Uncharacterized protein</fullName>
    </submittedName>
</protein>
<dbReference type="Proteomes" id="UP000251431">
    <property type="component" value="Unassembled WGS sequence"/>
</dbReference>